<feature type="compositionally biased region" description="Pro residues" evidence="1">
    <location>
        <begin position="10"/>
        <end position="23"/>
    </location>
</feature>
<proteinExistence type="predicted"/>
<dbReference type="Gramene" id="OE9A113521T1">
    <property type="protein sequence ID" value="OE9A113521C1"/>
    <property type="gene ID" value="OE9A113521"/>
</dbReference>
<sequence length="103" mass="11237">MRETQKSKSTPPPPQSNVPPPNQPRSTHELCLPQTASDVEERGDGDGSKRIGHDAAVTPASPPHTALALAHHLCRLPTPKTTSRREEEEMVEGREKGDGREMV</sequence>
<accession>A0A8S0QDY0</accession>
<evidence type="ECO:0000256" key="1">
    <source>
        <dbReference type="SAM" id="MobiDB-lite"/>
    </source>
</evidence>
<feature type="region of interest" description="Disordered" evidence="1">
    <location>
        <begin position="74"/>
        <end position="103"/>
    </location>
</feature>
<evidence type="ECO:0000313" key="2">
    <source>
        <dbReference type="EMBL" id="CAA2966990.1"/>
    </source>
</evidence>
<keyword evidence="3" id="KW-1185">Reference proteome</keyword>
<dbReference type="EMBL" id="CACTIH010001873">
    <property type="protein sequence ID" value="CAA2966990.1"/>
    <property type="molecule type" value="Genomic_DNA"/>
</dbReference>
<organism evidence="2 3">
    <name type="scientific">Olea europaea subsp. europaea</name>
    <dbReference type="NCBI Taxonomy" id="158383"/>
    <lineage>
        <taxon>Eukaryota</taxon>
        <taxon>Viridiplantae</taxon>
        <taxon>Streptophyta</taxon>
        <taxon>Embryophyta</taxon>
        <taxon>Tracheophyta</taxon>
        <taxon>Spermatophyta</taxon>
        <taxon>Magnoliopsida</taxon>
        <taxon>eudicotyledons</taxon>
        <taxon>Gunneridae</taxon>
        <taxon>Pentapetalae</taxon>
        <taxon>asterids</taxon>
        <taxon>lamiids</taxon>
        <taxon>Lamiales</taxon>
        <taxon>Oleaceae</taxon>
        <taxon>Oleeae</taxon>
        <taxon>Olea</taxon>
    </lineage>
</organism>
<dbReference type="AlphaFoldDB" id="A0A8S0QDY0"/>
<gene>
    <name evidence="2" type="ORF">OLEA9_A113521</name>
</gene>
<dbReference type="Proteomes" id="UP000594638">
    <property type="component" value="Unassembled WGS sequence"/>
</dbReference>
<name>A0A8S0QDY0_OLEEU</name>
<evidence type="ECO:0000313" key="3">
    <source>
        <dbReference type="Proteomes" id="UP000594638"/>
    </source>
</evidence>
<comment type="caution">
    <text evidence="2">The sequence shown here is derived from an EMBL/GenBank/DDBJ whole genome shotgun (WGS) entry which is preliminary data.</text>
</comment>
<protein>
    <submittedName>
        <fullName evidence="2">Uncharacterized protein</fullName>
    </submittedName>
</protein>
<feature type="compositionally biased region" description="Basic and acidic residues" evidence="1">
    <location>
        <begin position="83"/>
        <end position="103"/>
    </location>
</feature>
<feature type="compositionally biased region" description="Basic and acidic residues" evidence="1">
    <location>
        <begin position="39"/>
        <end position="53"/>
    </location>
</feature>
<feature type="region of interest" description="Disordered" evidence="1">
    <location>
        <begin position="1"/>
        <end position="61"/>
    </location>
</feature>
<reference evidence="2 3" key="1">
    <citation type="submission" date="2019-12" db="EMBL/GenBank/DDBJ databases">
        <authorList>
            <person name="Alioto T."/>
            <person name="Alioto T."/>
            <person name="Gomez Garrido J."/>
        </authorList>
    </citation>
    <scope>NUCLEOTIDE SEQUENCE [LARGE SCALE GENOMIC DNA]</scope>
</reference>